<evidence type="ECO:0000313" key="4">
    <source>
        <dbReference type="Proteomes" id="UP001107960"/>
    </source>
</evidence>
<dbReference type="AlphaFoldDB" id="A0A9Q3UUA7"/>
<evidence type="ECO:0000313" key="2">
    <source>
        <dbReference type="EMBL" id="MCC9034497.1"/>
    </source>
</evidence>
<organism evidence="2 4">
    <name type="scientific">Chryseobacterium muglaense</name>
    <dbReference type="NCBI Taxonomy" id="2893752"/>
    <lineage>
        <taxon>Bacteria</taxon>
        <taxon>Pseudomonadati</taxon>
        <taxon>Bacteroidota</taxon>
        <taxon>Flavobacteriia</taxon>
        <taxon>Flavobacteriales</taxon>
        <taxon>Weeksellaceae</taxon>
        <taxon>Chryseobacterium group</taxon>
        <taxon>Chryseobacterium</taxon>
    </lineage>
</organism>
<keyword evidence="3" id="KW-1185">Reference proteome</keyword>
<name>A0A9Q3UUA7_9FLAO</name>
<sequence>MFLYKSHTIESCGSGEQFKNDFKDVTLIIQKKFNHVSDNKIIQYKFNVSENNVNGEYIATAKSTIYDNLKKYPKIWKVNQVEIINGKDYTTNKLGGYALPPINLFIEIEFTELEGTPLDNRGY</sequence>
<reference evidence="3" key="2">
    <citation type="submission" date="2023-07" db="EMBL/GenBank/DDBJ databases">
        <title>Description of novel Chryseobacterium sp. strain C-2.</title>
        <authorList>
            <person name="Saticioglu I.B."/>
        </authorList>
    </citation>
    <scope>NUCLEOTIDE SEQUENCE [LARGE SCALE GENOMIC DNA]</scope>
    <source>
        <strain evidence="3">C-2</strain>
    </source>
</reference>
<dbReference type="Proteomes" id="UP000603715">
    <property type="component" value="Unassembled WGS sequence"/>
</dbReference>
<evidence type="ECO:0000313" key="1">
    <source>
        <dbReference type="EMBL" id="MBD3906845.1"/>
    </source>
</evidence>
<accession>A0A9Q3UUA7</accession>
<reference evidence="1" key="3">
    <citation type="submission" date="2024-05" db="EMBL/GenBank/DDBJ databases">
        <title>Description of novel Chryseobacterium sp. strain C-2.</title>
        <authorList>
            <person name="Saticioglu I.B."/>
        </authorList>
    </citation>
    <scope>NUCLEOTIDE SEQUENCE</scope>
    <source>
        <strain evidence="1">C-2</strain>
    </source>
</reference>
<reference evidence="2" key="1">
    <citation type="submission" date="2021-11" db="EMBL/GenBank/DDBJ databases">
        <title>Description of novel Chryseobacterium species.</title>
        <authorList>
            <person name="Saticioglu I.B."/>
            <person name="Ay H."/>
            <person name="Altun S."/>
            <person name="Duman M."/>
        </authorList>
    </citation>
    <scope>NUCLEOTIDE SEQUENCE</scope>
    <source>
        <strain evidence="2">C-39</strain>
    </source>
</reference>
<evidence type="ECO:0000313" key="3">
    <source>
        <dbReference type="Proteomes" id="UP000603715"/>
    </source>
</evidence>
<dbReference type="EMBL" id="JACXXP010000042">
    <property type="protein sequence ID" value="MBD3906845.1"/>
    <property type="molecule type" value="Genomic_DNA"/>
</dbReference>
<comment type="caution">
    <text evidence="2">The sequence shown here is derived from an EMBL/GenBank/DDBJ whole genome shotgun (WGS) entry which is preliminary data.</text>
</comment>
<gene>
    <name evidence="1" type="ORF">IEW27_19865</name>
    <name evidence="2" type="ORF">LNP80_09590</name>
</gene>
<dbReference type="EMBL" id="JAJJML010000001">
    <property type="protein sequence ID" value="MCC9034497.1"/>
    <property type="molecule type" value="Genomic_DNA"/>
</dbReference>
<protein>
    <submittedName>
        <fullName evidence="2">Uncharacterized protein</fullName>
    </submittedName>
</protein>
<dbReference type="RefSeq" id="WP_191181219.1">
    <property type="nucleotide sequence ID" value="NZ_JACXXP010000042.1"/>
</dbReference>
<dbReference type="Proteomes" id="UP001107960">
    <property type="component" value="Unassembled WGS sequence"/>
</dbReference>
<proteinExistence type="predicted"/>